<feature type="compositionally biased region" description="Basic and acidic residues" evidence="1">
    <location>
        <begin position="1682"/>
        <end position="1694"/>
    </location>
</feature>
<sequence>MDLERTVVMLSLLQAGCLVDNIRVAKQEMPSVQCSRQLQWCRMADLSLADALTEPPPEIEAEIKRDFIATLEAEAYDDVVGETVGKTDYIPLLDVDEKTGNLEAKKKPCPDTSQVEGTPTAKPAALANGDHGMEGNDTTVERSPTEFLEEKMAYQGYQNSQNWPENTNFCFEPEQVMNPIQTDPFKVHRDDGLEDLLFFPSGTASTSAFTEQNEPLKDSYGLFPCDTFVPAAVVPQGWPVGAPDAPQAGVFISPEAMQPLQPTAEPAQLVEMPSAEDRAPAKTLEEMMGLKPADMAPSRDTEMALAKDMAPATETEVVLAKDVEPPTEEDVALAKDIESFIESDMALVKDVALPAETEEAPAKDRTLSKETERGPPIKMDVAPAEDVVPPTGREMATAEGMVSLSEKEMALAKDFVSSTEMSSAKELALSSETEVALVKDMTPSPVTEVALVKDVAPLPEIEMSLGKDVAPSQEKEVALVKDMAPSPVPEVALGKDMAPSPVSEVALGKDMASAPETEMALGKDVPLRPEPEIALTKGVVLPSEMEVASVPVKDMEAVRTQEEIHGDSQLRSLQNEGHSAAPASTISPEPVSATGQKCHVPTDEEPVLEKPEQKKPLDSQSSEFSSETSGTVPTQARQVCRPRDRRPARPRPARVPPELLGGSSPQKTLDSGPGPFSLSESGWVSGSFSCGEPGNPRKTSHGDVLEPQRDFGREAWDIESTAMMMKKKKKKPKQKRYSQPRAGGPWGDDSAKEPKGRPFAADPQKPDVLPSPSTAAGTEYGPAAGEDLRKDRDIDSKTAKPVAESCVAESLGVPSCPLEEPIKSQPTLRVEAEVKGSKAGPQSRDGKSLQQGEGSPEHQMQTLGSLGLQAPPTEVSAHKGEIPSEARPREGCSPVLDQEAVGTISKPTAAKELPNSIPTLTASSPLGRSLTEGNDARKATDLQNDRQKRSSEGAEQVEELHKEALPQQRRGTSVLASEQPQDGAVVQVPGPGSEPFKRMAGDGKSRKGRGSSGKARAGSGKGRARAETPFLPHGQEDGGAVLVPSEPDPQTERTPAAEKREEHPGIMADPPESGVTGTPKETADPSRAGTLQASVPLGNGAGVTQTSGARTDRGAIATHPGVGNQGKEGKCPWMDREAAPWFSERPKKRNNEGKAKKFKNSYSSHPARMESKEELLSPAFVEKEGEAGSAPLQNKDLGLTFPMDHEPLSSHTSDTSTAEAVDRKGGNVEVNSFELGVLGGNKTHTLKDSAVTEAATKVTDVSRQDLTQGAGFAPAVLPEEHETASAKGHAAAADKPNKRNNGEKSKKAKNSFPEKHILENKTDATKAHVPIEATGVHSIEGMGFVDENRNITFTCPRIQPGVINKTVPVEALDSAACEKLPTPAFQVAKEGDSFPDTLAESRQETAPAHTSELLAVDNGSKDGVPDRESPKAPSAVTPSAVPGGGALPSTACAETRRGPGDKGLENEGELADPMISEAGTGGGGVTGASESAPSGASEHSTEEVTELAKGRFSGVPADGQSRPGDVRGLEACADRSNFPTYPVNKKKEREKGSAPVQIPDVLGDKAQGPHSREDQNAEDREARGPPSLNKEVDVTPLPPESEKCTLEVISLASKVTELEDVSVPTPELQSDFSDGRVEASPPRLVDTLALNACKELQPPGPQDSISEVHGKMTEEPEPEALAEGKKEDKSRTAEPVKGYMRPTKSRGLPPSLPKSTVQERERPKPAKASGMALPWAVCVRVAFDSASERQRACALVPSRL</sequence>
<dbReference type="GO" id="GO:0031175">
    <property type="term" value="P:neuron projection development"/>
    <property type="evidence" value="ECO:0007669"/>
    <property type="project" value="TreeGrafter"/>
</dbReference>
<evidence type="ECO:0000313" key="2">
    <source>
        <dbReference type="EMBL" id="ELK10190.1"/>
    </source>
</evidence>
<feature type="compositionally biased region" description="Basic and acidic residues" evidence="1">
    <location>
        <begin position="995"/>
        <end position="1005"/>
    </location>
</feature>
<feature type="compositionally biased region" description="Basic and acidic residues" evidence="1">
    <location>
        <begin position="360"/>
        <end position="375"/>
    </location>
</feature>
<feature type="compositionally biased region" description="Basic residues" evidence="1">
    <location>
        <begin position="725"/>
        <end position="738"/>
    </location>
</feature>
<feature type="compositionally biased region" description="Low complexity" evidence="1">
    <location>
        <begin position="1487"/>
        <end position="1498"/>
    </location>
</feature>
<dbReference type="GO" id="GO:0000226">
    <property type="term" value="P:microtubule cytoskeleton organization"/>
    <property type="evidence" value="ECO:0007669"/>
    <property type="project" value="TreeGrafter"/>
</dbReference>
<feature type="compositionally biased region" description="Basic and acidic residues" evidence="1">
    <location>
        <begin position="700"/>
        <end position="716"/>
    </location>
</feature>
<dbReference type="FunCoup" id="L5KF42">
    <property type="interactions" value="1133"/>
</dbReference>
<dbReference type="PANTHER" id="PTHR11501:SF16">
    <property type="entry name" value="MICROTUBULE-ASSOCIATED PROTEIN 4"/>
    <property type="match status" value="1"/>
</dbReference>
<feature type="compositionally biased region" description="Low complexity" evidence="1">
    <location>
        <begin position="619"/>
        <end position="629"/>
    </location>
</feature>
<feature type="compositionally biased region" description="Basic and acidic residues" evidence="1">
    <location>
        <begin position="1167"/>
        <end position="1186"/>
    </location>
</feature>
<feature type="region of interest" description="Disordered" evidence="1">
    <location>
        <begin position="1388"/>
        <end position="1601"/>
    </location>
</feature>
<evidence type="ECO:0000313" key="3">
    <source>
        <dbReference type="Proteomes" id="UP000010552"/>
    </source>
</evidence>
<feature type="region of interest" description="Disordered" evidence="1">
    <location>
        <begin position="1277"/>
        <end position="1324"/>
    </location>
</feature>
<feature type="compositionally biased region" description="Polar residues" evidence="1">
    <location>
        <begin position="569"/>
        <end position="587"/>
    </location>
</feature>
<reference evidence="3" key="1">
    <citation type="journal article" date="2013" name="Science">
        <title>Comparative analysis of bat genomes provides insight into the evolution of flight and immunity.</title>
        <authorList>
            <person name="Zhang G."/>
            <person name="Cowled C."/>
            <person name="Shi Z."/>
            <person name="Huang Z."/>
            <person name="Bishop-Lilly K.A."/>
            <person name="Fang X."/>
            <person name="Wynne J.W."/>
            <person name="Xiong Z."/>
            <person name="Baker M.L."/>
            <person name="Zhao W."/>
            <person name="Tachedjian M."/>
            <person name="Zhu Y."/>
            <person name="Zhou P."/>
            <person name="Jiang X."/>
            <person name="Ng J."/>
            <person name="Yang L."/>
            <person name="Wu L."/>
            <person name="Xiao J."/>
            <person name="Feng Y."/>
            <person name="Chen Y."/>
            <person name="Sun X."/>
            <person name="Zhang Y."/>
            <person name="Marsh G.A."/>
            <person name="Crameri G."/>
            <person name="Broder C.C."/>
            <person name="Frey K.G."/>
            <person name="Wang L.F."/>
            <person name="Wang J."/>
        </authorList>
    </citation>
    <scope>NUCLEOTIDE SEQUENCE [LARGE SCALE GENOMIC DNA]</scope>
</reference>
<feature type="compositionally biased region" description="Polar residues" evidence="1">
    <location>
        <begin position="916"/>
        <end position="926"/>
    </location>
</feature>
<keyword evidence="3" id="KW-1185">Reference proteome</keyword>
<accession>L5KF42</accession>
<protein>
    <submittedName>
        <fullName evidence="2">Microtubule-associated protein 4</fullName>
    </submittedName>
</protein>
<name>L5KF42_PTEAL</name>
<gene>
    <name evidence="2" type="ORF">PAL_GLEAN10007868</name>
</gene>
<feature type="region of interest" description="Disordered" evidence="1">
    <location>
        <begin position="103"/>
        <end position="139"/>
    </location>
</feature>
<feature type="region of interest" description="Disordered" evidence="1">
    <location>
        <begin position="561"/>
        <end position="1228"/>
    </location>
</feature>
<feature type="compositionally biased region" description="Basic and acidic residues" evidence="1">
    <location>
        <begin position="1127"/>
        <end position="1138"/>
    </location>
</feature>
<evidence type="ECO:0000256" key="1">
    <source>
        <dbReference type="SAM" id="MobiDB-lite"/>
    </source>
</evidence>
<feature type="region of interest" description="Disordered" evidence="1">
    <location>
        <begin position="357"/>
        <end position="388"/>
    </location>
</feature>
<organism evidence="2 3">
    <name type="scientific">Pteropus alecto</name>
    <name type="common">Black flying fox</name>
    <dbReference type="NCBI Taxonomy" id="9402"/>
    <lineage>
        <taxon>Eukaryota</taxon>
        <taxon>Metazoa</taxon>
        <taxon>Chordata</taxon>
        <taxon>Craniata</taxon>
        <taxon>Vertebrata</taxon>
        <taxon>Euteleostomi</taxon>
        <taxon>Mammalia</taxon>
        <taxon>Eutheria</taxon>
        <taxon>Laurasiatheria</taxon>
        <taxon>Chiroptera</taxon>
        <taxon>Yinpterochiroptera</taxon>
        <taxon>Pteropodoidea</taxon>
        <taxon>Pteropodidae</taxon>
        <taxon>Pteropodinae</taxon>
        <taxon>Pteropus</taxon>
    </lineage>
</organism>
<feature type="compositionally biased region" description="Polar residues" evidence="1">
    <location>
        <begin position="848"/>
        <end position="864"/>
    </location>
</feature>
<feature type="compositionally biased region" description="Polar residues" evidence="1">
    <location>
        <begin position="1209"/>
        <end position="1218"/>
    </location>
</feature>
<dbReference type="GO" id="GO:0008017">
    <property type="term" value="F:microtubule binding"/>
    <property type="evidence" value="ECO:0007669"/>
    <property type="project" value="InterPro"/>
</dbReference>
<proteinExistence type="predicted"/>
<feature type="compositionally biased region" description="Basic and acidic residues" evidence="1">
    <location>
        <begin position="607"/>
        <end position="617"/>
    </location>
</feature>
<feature type="compositionally biased region" description="Basic and acidic residues" evidence="1">
    <location>
        <begin position="1055"/>
        <end position="1064"/>
    </location>
</feature>
<feature type="compositionally biased region" description="Basic and acidic residues" evidence="1">
    <location>
        <begin position="786"/>
        <end position="798"/>
    </location>
</feature>
<feature type="compositionally biased region" description="Basic and acidic residues" evidence="1">
    <location>
        <begin position="1499"/>
        <end position="1509"/>
    </location>
</feature>
<dbReference type="InterPro" id="IPR027324">
    <property type="entry name" value="MAP2/MAP4/Tau"/>
</dbReference>
<dbReference type="Proteomes" id="UP000010552">
    <property type="component" value="Unassembled WGS sequence"/>
</dbReference>
<feature type="compositionally biased region" description="Polar residues" evidence="1">
    <location>
        <begin position="969"/>
        <end position="980"/>
    </location>
</feature>
<feature type="region of interest" description="Disordered" evidence="1">
    <location>
        <begin position="1619"/>
        <end position="1639"/>
    </location>
</feature>
<feature type="region of interest" description="Disordered" evidence="1">
    <location>
        <begin position="1654"/>
        <end position="1729"/>
    </location>
</feature>
<dbReference type="EMBL" id="KB030759">
    <property type="protein sequence ID" value="ELK10190.1"/>
    <property type="molecule type" value="Genomic_DNA"/>
</dbReference>
<feature type="compositionally biased region" description="Basic and acidic residues" evidence="1">
    <location>
        <begin position="934"/>
        <end position="964"/>
    </location>
</feature>
<feature type="compositionally biased region" description="Basic and acidic residues" evidence="1">
    <location>
        <begin position="1454"/>
        <end position="1465"/>
    </location>
</feature>
<dbReference type="PANTHER" id="PTHR11501">
    <property type="entry name" value="MICROTUBULE-ASSOCIATED PROTEIN"/>
    <property type="match status" value="1"/>
</dbReference>
<feature type="compositionally biased region" description="Basic and acidic residues" evidence="1">
    <location>
        <begin position="1295"/>
        <end position="1305"/>
    </location>
</feature>
<feature type="compositionally biased region" description="Basic and acidic residues" evidence="1">
    <location>
        <begin position="1419"/>
        <end position="1430"/>
    </location>
</feature>
<feature type="compositionally biased region" description="Polar residues" evidence="1">
    <location>
        <begin position="678"/>
        <end position="688"/>
    </location>
</feature>
<feature type="compositionally biased region" description="Basic and acidic residues" evidence="1">
    <location>
        <begin position="1570"/>
        <end position="1583"/>
    </location>
</feature>
<dbReference type="eggNOG" id="KOG2418">
    <property type="taxonomic scope" value="Eukaryota"/>
</dbReference>
<feature type="compositionally biased region" description="Basic and acidic residues" evidence="1">
    <location>
        <begin position="1312"/>
        <end position="1324"/>
    </location>
</feature>
<dbReference type="GO" id="GO:0043005">
    <property type="term" value="C:neuron projection"/>
    <property type="evidence" value="ECO:0007669"/>
    <property type="project" value="TreeGrafter"/>
</dbReference>
<feature type="compositionally biased region" description="Basic and acidic residues" evidence="1">
    <location>
        <begin position="876"/>
        <end position="890"/>
    </location>
</feature>
<dbReference type="STRING" id="9402.L5KF42"/>
<dbReference type="InParanoid" id="L5KF42"/>